<comment type="caution">
    <text evidence="1">The sequence shown here is derived from an EMBL/GenBank/DDBJ whole genome shotgun (WGS) entry which is preliminary data.</text>
</comment>
<accession>A0ACC2H8E5</accession>
<organism evidence="1 2">
    <name type="scientific">Dallia pectoralis</name>
    <name type="common">Alaska blackfish</name>
    <dbReference type="NCBI Taxonomy" id="75939"/>
    <lineage>
        <taxon>Eukaryota</taxon>
        <taxon>Metazoa</taxon>
        <taxon>Chordata</taxon>
        <taxon>Craniata</taxon>
        <taxon>Vertebrata</taxon>
        <taxon>Euteleostomi</taxon>
        <taxon>Actinopterygii</taxon>
        <taxon>Neopterygii</taxon>
        <taxon>Teleostei</taxon>
        <taxon>Protacanthopterygii</taxon>
        <taxon>Esociformes</taxon>
        <taxon>Umbridae</taxon>
        <taxon>Dallia</taxon>
    </lineage>
</organism>
<reference evidence="1" key="1">
    <citation type="submission" date="2021-05" db="EMBL/GenBank/DDBJ databases">
        <authorList>
            <person name="Pan Q."/>
            <person name="Jouanno E."/>
            <person name="Zahm M."/>
            <person name="Klopp C."/>
            <person name="Cabau C."/>
            <person name="Louis A."/>
            <person name="Berthelot C."/>
            <person name="Parey E."/>
            <person name="Roest Crollius H."/>
            <person name="Montfort J."/>
            <person name="Robinson-Rechavi M."/>
            <person name="Bouchez O."/>
            <person name="Lampietro C."/>
            <person name="Lopez Roques C."/>
            <person name="Donnadieu C."/>
            <person name="Postlethwait J."/>
            <person name="Bobe J."/>
            <person name="Dillon D."/>
            <person name="Chandos A."/>
            <person name="von Hippel F."/>
            <person name="Guiguen Y."/>
        </authorList>
    </citation>
    <scope>NUCLEOTIDE SEQUENCE</scope>
    <source>
        <strain evidence="1">YG-Jan2019</strain>
    </source>
</reference>
<dbReference type="EMBL" id="CM055732">
    <property type="protein sequence ID" value="KAJ8012112.1"/>
    <property type="molecule type" value="Genomic_DNA"/>
</dbReference>
<evidence type="ECO:0000313" key="2">
    <source>
        <dbReference type="Proteomes" id="UP001157502"/>
    </source>
</evidence>
<sequence>MKGSWETSYGIQYGRPSVQSRSIWLEGPWGLSGPEREKRLTTVTSKLTYRESWKRFTKAWQQRNTRPLRTTTHTATQVQRYIHTARPQHGNRYHGRRSRSAARAISSRNSSSFLGPPVNLSYCPQSDPWKRHPVNLREPPSENVLNNHRRIAFNQRLE</sequence>
<evidence type="ECO:0000313" key="1">
    <source>
        <dbReference type="EMBL" id="KAJ8012112.1"/>
    </source>
</evidence>
<keyword evidence="2" id="KW-1185">Reference proteome</keyword>
<gene>
    <name evidence="1" type="ORF">DPEC_G00065290</name>
</gene>
<name>A0ACC2H8E5_DALPE</name>
<dbReference type="Proteomes" id="UP001157502">
    <property type="component" value="Chromosome 5"/>
</dbReference>
<protein>
    <submittedName>
        <fullName evidence="1">Uncharacterized protein</fullName>
    </submittedName>
</protein>
<proteinExistence type="predicted"/>